<keyword evidence="4 7" id="KW-0812">Transmembrane</keyword>
<comment type="similarity">
    <text evidence="2">Belongs to the major facilitator superfamily.</text>
</comment>
<dbReference type="STRING" id="670580.A0A1X6N9E2"/>
<dbReference type="FunFam" id="1.20.1250.20:FF:000286">
    <property type="entry name" value="MFS efflux transporter"/>
    <property type="match status" value="1"/>
</dbReference>
<feature type="transmembrane region" description="Helical" evidence="7">
    <location>
        <begin position="242"/>
        <end position="264"/>
    </location>
</feature>
<organism evidence="9 10">
    <name type="scientific">Postia placenta MAD-698-R-SB12</name>
    <dbReference type="NCBI Taxonomy" id="670580"/>
    <lineage>
        <taxon>Eukaryota</taxon>
        <taxon>Fungi</taxon>
        <taxon>Dikarya</taxon>
        <taxon>Basidiomycota</taxon>
        <taxon>Agaricomycotina</taxon>
        <taxon>Agaricomycetes</taxon>
        <taxon>Polyporales</taxon>
        <taxon>Adustoporiaceae</taxon>
        <taxon>Rhodonia</taxon>
    </lineage>
</organism>
<evidence type="ECO:0000256" key="1">
    <source>
        <dbReference type="ARBA" id="ARBA00004127"/>
    </source>
</evidence>
<dbReference type="RefSeq" id="XP_024341968.1">
    <property type="nucleotide sequence ID" value="XM_024480469.1"/>
</dbReference>
<feature type="domain" description="Major facilitator superfamily (MFS) profile" evidence="8">
    <location>
        <begin position="92"/>
        <end position="476"/>
    </location>
</feature>
<dbReference type="InterPro" id="IPR011701">
    <property type="entry name" value="MFS"/>
</dbReference>
<keyword evidence="5 7" id="KW-1133">Transmembrane helix</keyword>
<evidence type="ECO:0000256" key="4">
    <source>
        <dbReference type="ARBA" id="ARBA00022692"/>
    </source>
</evidence>
<proteinExistence type="inferred from homology"/>
<gene>
    <name evidence="9" type="ORF">POSPLADRAFT_1053948</name>
</gene>
<keyword evidence="3" id="KW-0813">Transport</keyword>
<dbReference type="PANTHER" id="PTHR23514">
    <property type="entry name" value="BYPASS OF STOP CODON PROTEIN 6"/>
    <property type="match status" value="1"/>
</dbReference>
<feature type="transmembrane region" description="Helical" evidence="7">
    <location>
        <begin position="389"/>
        <end position="406"/>
    </location>
</feature>
<dbReference type="GO" id="GO:0022857">
    <property type="term" value="F:transmembrane transporter activity"/>
    <property type="evidence" value="ECO:0007669"/>
    <property type="project" value="InterPro"/>
</dbReference>
<feature type="transmembrane region" description="Helical" evidence="7">
    <location>
        <begin position="332"/>
        <end position="353"/>
    </location>
</feature>
<dbReference type="GO" id="GO:0016020">
    <property type="term" value="C:membrane"/>
    <property type="evidence" value="ECO:0007669"/>
    <property type="project" value="TreeGrafter"/>
</dbReference>
<dbReference type="InterPro" id="IPR020846">
    <property type="entry name" value="MFS_dom"/>
</dbReference>
<feature type="transmembrane region" description="Helical" evidence="7">
    <location>
        <begin position="179"/>
        <end position="204"/>
    </location>
</feature>
<feature type="transmembrane region" description="Helical" evidence="7">
    <location>
        <begin position="453"/>
        <end position="472"/>
    </location>
</feature>
<dbReference type="AlphaFoldDB" id="A0A1X6N9E2"/>
<comment type="subcellular location">
    <subcellularLocation>
        <location evidence="1">Endomembrane system</location>
        <topology evidence="1">Multi-pass membrane protein</topology>
    </subcellularLocation>
</comment>
<evidence type="ECO:0000313" key="9">
    <source>
        <dbReference type="EMBL" id="OSX65174.1"/>
    </source>
</evidence>
<dbReference type="Gene3D" id="1.20.1250.20">
    <property type="entry name" value="MFS general substrate transporter like domains"/>
    <property type="match status" value="2"/>
</dbReference>
<dbReference type="EMBL" id="KZ110593">
    <property type="protein sequence ID" value="OSX65174.1"/>
    <property type="molecule type" value="Genomic_DNA"/>
</dbReference>
<feature type="transmembrane region" description="Helical" evidence="7">
    <location>
        <begin position="302"/>
        <end position="326"/>
    </location>
</feature>
<keyword evidence="10" id="KW-1185">Reference proteome</keyword>
<evidence type="ECO:0000256" key="3">
    <source>
        <dbReference type="ARBA" id="ARBA00022448"/>
    </source>
</evidence>
<feature type="transmembrane region" description="Helical" evidence="7">
    <location>
        <begin position="365"/>
        <end position="383"/>
    </location>
</feature>
<evidence type="ECO:0000256" key="6">
    <source>
        <dbReference type="ARBA" id="ARBA00023136"/>
    </source>
</evidence>
<accession>A0A1X6N9E2</accession>
<feature type="transmembrane region" description="Helical" evidence="7">
    <location>
        <begin position="418"/>
        <end position="441"/>
    </location>
</feature>
<evidence type="ECO:0000313" key="10">
    <source>
        <dbReference type="Proteomes" id="UP000194127"/>
    </source>
</evidence>
<dbReference type="PROSITE" id="PS50850">
    <property type="entry name" value="MFS"/>
    <property type="match status" value="1"/>
</dbReference>
<evidence type="ECO:0000259" key="8">
    <source>
        <dbReference type="PROSITE" id="PS50850"/>
    </source>
</evidence>
<feature type="transmembrane region" description="Helical" evidence="7">
    <location>
        <begin position="216"/>
        <end position="236"/>
    </location>
</feature>
<dbReference type="InterPro" id="IPR036259">
    <property type="entry name" value="MFS_trans_sf"/>
</dbReference>
<dbReference type="OrthoDB" id="413079at2759"/>
<evidence type="ECO:0000256" key="7">
    <source>
        <dbReference type="SAM" id="Phobius"/>
    </source>
</evidence>
<protein>
    <recommendedName>
        <fullName evidence="8">Major facilitator superfamily (MFS) profile domain-containing protein</fullName>
    </recommendedName>
</protein>
<sequence length="479" mass="51899">MDNPVTDPEISHSERLRPEFESFELDTRHKDNVHALTPDGVDFRDNTGKAKHQDTVPTVHEASAHLFEGTRNAQADSTEAQLSRYRWNSRLHFAALCYSYLLEGWNDGSLGPLLPRIQRQYKIGFDIVSLLFVFSTLGFIGGAMSNVYLNQRLGFGKVMVIGALFQLGGYAFISPGGPFPTICAGVGLAGFGIAMQMAQANGFVGSLKENTRVKFGILHASYGLGAFVSPLVATHFSTASHWSFHYVIAGGIAVSNVVLLTAVFRLRRQDDVLAEAGQTAGEANTSTENVYHQILRLKEVHLLSIFCLIYVGIEVTLGGWIVTFIVDKRGGGATAGYISSGFFGGLMLGRLILMWLNQKIGERRAIMLYGVIAIGLEVTVWVVPSLLENAIAVSFVGLLFGPMYPIMMNHSTSILPKWLLTGAVGYIAGIGQAGSAVLPLVTGLLASKFGIGSLQPLVVSMMSTMIVLWALVPKARRID</sequence>
<dbReference type="InterPro" id="IPR051788">
    <property type="entry name" value="MFS_Transporter"/>
</dbReference>
<dbReference type="Pfam" id="PF07690">
    <property type="entry name" value="MFS_1"/>
    <property type="match status" value="1"/>
</dbReference>
<evidence type="ECO:0000256" key="5">
    <source>
        <dbReference type="ARBA" id="ARBA00022989"/>
    </source>
</evidence>
<evidence type="ECO:0000256" key="2">
    <source>
        <dbReference type="ARBA" id="ARBA00008335"/>
    </source>
</evidence>
<reference evidence="9 10" key="1">
    <citation type="submission" date="2017-04" db="EMBL/GenBank/DDBJ databases">
        <title>Genome Sequence of the Model Brown-Rot Fungus Postia placenta SB12.</title>
        <authorList>
            <consortium name="DOE Joint Genome Institute"/>
            <person name="Gaskell J."/>
            <person name="Kersten P."/>
            <person name="Larrondo L.F."/>
            <person name="Canessa P."/>
            <person name="Martinez D."/>
            <person name="Hibbett D."/>
            <person name="Schmoll M."/>
            <person name="Kubicek C.P."/>
            <person name="Martinez A.T."/>
            <person name="Yadav J."/>
            <person name="Master E."/>
            <person name="Magnuson J.K."/>
            <person name="James T."/>
            <person name="Yaver D."/>
            <person name="Berka R."/>
            <person name="Labutti K."/>
            <person name="Lipzen A."/>
            <person name="Aerts A."/>
            <person name="Barry K."/>
            <person name="Henrissat B."/>
            <person name="Blanchette R."/>
            <person name="Grigoriev I."/>
            <person name="Cullen D."/>
        </authorList>
    </citation>
    <scope>NUCLEOTIDE SEQUENCE [LARGE SCALE GENOMIC DNA]</scope>
    <source>
        <strain evidence="9 10">MAD-698-R-SB12</strain>
    </source>
</reference>
<keyword evidence="6 7" id="KW-0472">Membrane</keyword>
<dbReference type="Proteomes" id="UP000194127">
    <property type="component" value="Unassembled WGS sequence"/>
</dbReference>
<dbReference type="GO" id="GO:0012505">
    <property type="term" value="C:endomembrane system"/>
    <property type="evidence" value="ECO:0007669"/>
    <property type="project" value="UniProtKB-SubCell"/>
</dbReference>
<name>A0A1X6N9E2_9APHY</name>
<dbReference type="PANTHER" id="PTHR23514:SF3">
    <property type="entry name" value="BYPASS OF STOP CODON PROTEIN 6"/>
    <property type="match status" value="1"/>
</dbReference>
<dbReference type="GeneID" id="36325419"/>
<dbReference type="SUPFAM" id="SSF103473">
    <property type="entry name" value="MFS general substrate transporter"/>
    <property type="match status" value="1"/>
</dbReference>
<feature type="transmembrane region" description="Helical" evidence="7">
    <location>
        <begin position="123"/>
        <end position="143"/>
    </location>
</feature>